<dbReference type="Proteomes" id="UP000235405">
    <property type="component" value="Unassembled WGS sequence"/>
</dbReference>
<sequence>MFVIFLIKCDSDSMKTMLSTLGLIALLGGCTSVDKLEVIAPGMTQDEVTAELGPPERVSKNTNQQQYHYTLREAPHWWALTGCVALPAVIPTLGVMWVSDGCLGESKQANIVMRDGKVVATTLDEPK</sequence>
<gene>
    <name evidence="1" type="ORF">BCV19_03095</name>
</gene>
<reference evidence="2" key="1">
    <citation type="submission" date="2016-07" db="EMBL/GenBank/DDBJ databases">
        <title>Nontailed viruses are major unrecognized killers of bacteria in the ocean.</title>
        <authorList>
            <person name="Kauffman K."/>
            <person name="Hussain F."/>
            <person name="Yang J."/>
            <person name="Arevalo P."/>
            <person name="Brown J."/>
            <person name="Cutler M."/>
            <person name="Kelly L."/>
            <person name="Polz M.F."/>
        </authorList>
    </citation>
    <scope>NUCLEOTIDE SEQUENCE [LARGE SCALE GENOMIC DNA]</scope>
    <source>
        <strain evidence="2">10N.286.54.F3</strain>
    </source>
</reference>
<evidence type="ECO:0000313" key="2">
    <source>
        <dbReference type="Proteomes" id="UP000235405"/>
    </source>
</evidence>
<accession>A0A2N7CIR2</accession>
<protein>
    <recommendedName>
        <fullName evidence="3">Outer membrane protein assembly factor BamE</fullName>
    </recommendedName>
</protein>
<dbReference type="EMBL" id="MCSW01000058">
    <property type="protein sequence ID" value="PMF29903.1"/>
    <property type="molecule type" value="Genomic_DNA"/>
</dbReference>
<comment type="caution">
    <text evidence="1">The sequence shown here is derived from an EMBL/GenBank/DDBJ whole genome shotgun (WGS) entry which is preliminary data.</text>
</comment>
<name>A0A2N7CIR2_VIBSP</name>
<dbReference type="AlphaFoldDB" id="A0A2N7CIR2"/>
<evidence type="ECO:0008006" key="3">
    <source>
        <dbReference type="Google" id="ProtNLM"/>
    </source>
</evidence>
<organism evidence="1 2">
    <name type="scientific">Vibrio splendidus</name>
    <dbReference type="NCBI Taxonomy" id="29497"/>
    <lineage>
        <taxon>Bacteria</taxon>
        <taxon>Pseudomonadati</taxon>
        <taxon>Pseudomonadota</taxon>
        <taxon>Gammaproteobacteria</taxon>
        <taxon>Vibrionales</taxon>
        <taxon>Vibrionaceae</taxon>
        <taxon>Vibrio</taxon>
    </lineage>
</organism>
<evidence type="ECO:0000313" key="1">
    <source>
        <dbReference type="EMBL" id="PMF29903.1"/>
    </source>
</evidence>
<proteinExistence type="predicted"/>